<dbReference type="PANTHER" id="PTHR21060">
    <property type="entry name" value="ACETATE KINASE"/>
    <property type="match status" value="1"/>
</dbReference>
<evidence type="ECO:0000256" key="4">
    <source>
        <dbReference type="ARBA" id="ARBA00022840"/>
    </source>
</evidence>
<evidence type="ECO:0000256" key="3">
    <source>
        <dbReference type="ARBA" id="ARBA00022777"/>
    </source>
</evidence>
<comment type="caution">
    <text evidence="5">The sequence shown here is derived from an EMBL/GenBank/DDBJ whole genome shotgun (WGS) entry which is preliminary data.</text>
</comment>
<organism evidence="5">
    <name type="scientific">marine sediment metagenome</name>
    <dbReference type="NCBI Taxonomy" id="412755"/>
    <lineage>
        <taxon>unclassified sequences</taxon>
        <taxon>metagenomes</taxon>
        <taxon>ecological metagenomes</taxon>
    </lineage>
</organism>
<dbReference type="InterPro" id="IPR043129">
    <property type="entry name" value="ATPase_NBD"/>
</dbReference>
<dbReference type="GO" id="GO:0005524">
    <property type="term" value="F:ATP binding"/>
    <property type="evidence" value="ECO:0007669"/>
    <property type="project" value="UniProtKB-KW"/>
</dbReference>
<proteinExistence type="predicted"/>
<protein>
    <submittedName>
        <fullName evidence="5">Uncharacterized protein</fullName>
    </submittedName>
</protein>
<evidence type="ECO:0000313" key="5">
    <source>
        <dbReference type="EMBL" id="GAG61507.1"/>
    </source>
</evidence>
<sequence>MLFGSDNPGLRQFLTVYRLVIQKQIPIPHKNGRIVDVNNAIEGEGPFAPERSGGLPITKFLKYIYNNRIGLEEANNMIYGKGGLAAYFDTTDFAALMDSYQKGKDEKIKLVIDAMAYQISKEIASMAVAVSGKYFILSCENDALMIYLARFSVNLCSFVF</sequence>
<name>X0ZU58_9ZZZZ</name>
<dbReference type="InterPro" id="IPR000890">
    <property type="entry name" value="Aliphatic_acid_kin_short-chain"/>
</dbReference>
<evidence type="ECO:0000256" key="2">
    <source>
        <dbReference type="ARBA" id="ARBA00022741"/>
    </source>
</evidence>
<keyword evidence="1" id="KW-0808">Transferase</keyword>
<keyword evidence="2" id="KW-0547">Nucleotide-binding</keyword>
<keyword evidence="4" id="KW-0067">ATP-binding</keyword>
<dbReference type="EMBL" id="BART01001064">
    <property type="protein sequence ID" value="GAG61507.1"/>
    <property type="molecule type" value="Genomic_DNA"/>
</dbReference>
<dbReference type="SUPFAM" id="SSF53067">
    <property type="entry name" value="Actin-like ATPase domain"/>
    <property type="match status" value="1"/>
</dbReference>
<gene>
    <name evidence="5" type="ORF">S01H4_04086</name>
</gene>
<dbReference type="PANTHER" id="PTHR21060:SF3">
    <property type="entry name" value="BUTYRATE KINASE 2-RELATED"/>
    <property type="match status" value="1"/>
</dbReference>
<dbReference type="GO" id="GO:0008776">
    <property type="term" value="F:acetate kinase activity"/>
    <property type="evidence" value="ECO:0007669"/>
    <property type="project" value="TreeGrafter"/>
</dbReference>
<accession>X0ZU58</accession>
<reference evidence="5" key="1">
    <citation type="journal article" date="2014" name="Front. Microbiol.">
        <title>High frequency of phylogenetically diverse reductive dehalogenase-homologous genes in deep subseafloor sedimentary metagenomes.</title>
        <authorList>
            <person name="Kawai M."/>
            <person name="Futagami T."/>
            <person name="Toyoda A."/>
            <person name="Takaki Y."/>
            <person name="Nishi S."/>
            <person name="Hori S."/>
            <person name="Arai W."/>
            <person name="Tsubouchi T."/>
            <person name="Morono Y."/>
            <person name="Uchiyama I."/>
            <person name="Ito T."/>
            <person name="Fujiyama A."/>
            <person name="Inagaki F."/>
            <person name="Takami H."/>
        </authorList>
    </citation>
    <scope>NUCLEOTIDE SEQUENCE</scope>
    <source>
        <strain evidence="5">Expedition CK06-06</strain>
    </source>
</reference>
<dbReference type="AlphaFoldDB" id="X0ZU58"/>
<dbReference type="Gene3D" id="3.30.420.40">
    <property type="match status" value="1"/>
</dbReference>
<dbReference type="GO" id="GO:0006083">
    <property type="term" value="P:acetate metabolic process"/>
    <property type="evidence" value="ECO:0007669"/>
    <property type="project" value="TreeGrafter"/>
</dbReference>
<keyword evidence="3" id="KW-0418">Kinase</keyword>
<evidence type="ECO:0000256" key="1">
    <source>
        <dbReference type="ARBA" id="ARBA00022679"/>
    </source>
</evidence>